<evidence type="ECO:0000313" key="15">
    <source>
        <dbReference type="EMBL" id="CUS52809.1"/>
    </source>
</evidence>
<dbReference type="PANTHER" id="PTHR43229">
    <property type="entry name" value="NODULATION PROTEIN J"/>
    <property type="match status" value="1"/>
</dbReference>
<protein>
    <recommendedName>
        <fullName evidence="4">Nodulation protein J</fullName>
    </recommendedName>
</protein>
<dbReference type="GO" id="GO:0015772">
    <property type="term" value="P:oligosaccharide transport"/>
    <property type="evidence" value="ECO:0007669"/>
    <property type="project" value="InterPro"/>
</dbReference>
<dbReference type="InterPro" id="IPR051784">
    <property type="entry name" value="Nod_factor_ABC_transporter"/>
</dbReference>
<feature type="transmembrane region" description="Helical" evidence="13">
    <location>
        <begin position="174"/>
        <end position="193"/>
    </location>
</feature>
<reference evidence="15" key="1">
    <citation type="submission" date="2015-10" db="EMBL/GenBank/DDBJ databases">
        <authorList>
            <person name="Gilbert D.G."/>
        </authorList>
    </citation>
    <scope>NUCLEOTIDE SEQUENCE</scope>
</reference>
<dbReference type="InterPro" id="IPR047817">
    <property type="entry name" value="ABC2_TM_bact-type"/>
</dbReference>
<dbReference type="GO" id="GO:0043190">
    <property type="term" value="C:ATP-binding cassette (ABC) transporter complex"/>
    <property type="evidence" value="ECO:0007669"/>
    <property type="project" value="InterPro"/>
</dbReference>
<evidence type="ECO:0000256" key="7">
    <source>
        <dbReference type="ARBA" id="ARBA00022475"/>
    </source>
</evidence>
<evidence type="ECO:0000256" key="13">
    <source>
        <dbReference type="SAM" id="Phobius"/>
    </source>
</evidence>
<gene>
    <name evidence="15" type="ORF">MGWOODY_XGa1334</name>
</gene>
<comment type="similarity">
    <text evidence="2">Belongs to the ABC-2 integral membrane protein family. Lipooligosaccharide exporter (TC 3.A.1.102) subfamily.</text>
</comment>
<evidence type="ECO:0000256" key="12">
    <source>
        <dbReference type="ARBA" id="ARBA00025119"/>
    </source>
</evidence>
<feature type="transmembrane region" description="Helical" evidence="13">
    <location>
        <begin position="122"/>
        <end position="139"/>
    </location>
</feature>
<feature type="transmembrane region" description="Helical" evidence="13">
    <location>
        <begin position="231"/>
        <end position="252"/>
    </location>
</feature>
<comment type="function">
    <text evidence="12">Part of the ABC transporter complex NodIJ involved in the export of the nodulation factors (Nod factors), the bacterial signal molecules that induce symbiosis and subsequent nodulation induction. Nod factors are LCO (lipo-chitin oligosaccharide), a modified beta-1,4-linked N-acetylglucosamine oligosaccharide. This subunit encodes the transporter.</text>
</comment>
<dbReference type="PANTHER" id="PTHR43229:SF2">
    <property type="entry name" value="NODULATION PROTEIN J"/>
    <property type="match status" value="1"/>
</dbReference>
<evidence type="ECO:0000256" key="9">
    <source>
        <dbReference type="ARBA" id="ARBA00022692"/>
    </source>
</evidence>
<dbReference type="GO" id="GO:0009877">
    <property type="term" value="P:nodulation"/>
    <property type="evidence" value="ECO:0007669"/>
    <property type="project" value="UniProtKB-KW"/>
</dbReference>
<dbReference type="PIRSF" id="PIRSF006648">
    <property type="entry name" value="DrrB"/>
    <property type="match status" value="1"/>
</dbReference>
<proteinExistence type="inferred from homology"/>
<evidence type="ECO:0000256" key="11">
    <source>
        <dbReference type="ARBA" id="ARBA00023136"/>
    </source>
</evidence>
<accession>A0A170PRH7</accession>
<feature type="transmembrane region" description="Helical" evidence="13">
    <location>
        <begin position="61"/>
        <end position="80"/>
    </location>
</feature>
<dbReference type="InterPro" id="IPR013525">
    <property type="entry name" value="ABC2_TM"/>
</dbReference>
<evidence type="ECO:0000256" key="4">
    <source>
        <dbReference type="ARBA" id="ARBA00014639"/>
    </source>
</evidence>
<comment type="subcellular location">
    <subcellularLocation>
        <location evidence="1">Cell inner membrane</location>
        <topology evidence="1">Multi-pass membrane protein</topology>
    </subcellularLocation>
</comment>
<keyword evidence="8" id="KW-0997">Cell inner membrane</keyword>
<feature type="transmembrane region" description="Helical" evidence="13">
    <location>
        <begin position="146"/>
        <end position="168"/>
    </location>
</feature>
<keyword evidence="5" id="KW-0813">Transport</keyword>
<comment type="subunit">
    <text evidence="3">The complex is composed of two ATP-binding proteins (NodI) and two transmembrane proteins (NodJ).</text>
</comment>
<evidence type="ECO:0000256" key="8">
    <source>
        <dbReference type="ARBA" id="ARBA00022519"/>
    </source>
</evidence>
<feature type="domain" description="ABC transmembrane type-2" evidence="14">
    <location>
        <begin position="29"/>
        <end position="255"/>
    </location>
</feature>
<evidence type="ECO:0000256" key="1">
    <source>
        <dbReference type="ARBA" id="ARBA00004429"/>
    </source>
</evidence>
<dbReference type="NCBIfam" id="TIGR01291">
    <property type="entry name" value="nodJ"/>
    <property type="match status" value="1"/>
</dbReference>
<keyword evidence="7" id="KW-1003">Cell membrane</keyword>
<dbReference type="InterPro" id="IPR000412">
    <property type="entry name" value="ABC_2_transport"/>
</dbReference>
<dbReference type="EMBL" id="CZRL01000089">
    <property type="protein sequence ID" value="CUS52809.1"/>
    <property type="molecule type" value="Genomic_DNA"/>
</dbReference>
<dbReference type="AlphaFoldDB" id="A0A170PRH7"/>
<dbReference type="PRINTS" id="PR00164">
    <property type="entry name" value="ABC2TRNSPORT"/>
</dbReference>
<sequence length="258" mass="28426">MDWQLPLPRLETLAVWRRNALVWRRMIGASVLMHFGEPFILLIGLGYGLGRFIGEMAGIPYFAFLASGFIAWSAMNVASMEAMWSVYTRMVPQQTYEAILATPTRVDDIVIGELLWCASKSLVSGSAILVVATVLGAVADWRAILALPAIFLTGFCFAAPALIMTALAKGYEFFTFYLTLVMTPMFILCGVFYPTASLPAPMQTFVQFLPLTHAVALIRPLVVGQPVIDPWLHAGVLAFCGFFGAWIAVVLVRRRLIV</sequence>
<keyword evidence="10 13" id="KW-1133">Transmembrane helix</keyword>
<dbReference type="InterPro" id="IPR005981">
    <property type="entry name" value="ABC_transptNodJ"/>
</dbReference>
<dbReference type="GO" id="GO:0140359">
    <property type="term" value="F:ABC-type transporter activity"/>
    <property type="evidence" value="ECO:0007669"/>
    <property type="project" value="InterPro"/>
</dbReference>
<dbReference type="PROSITE" id="PS51012">
    <property type="entry name" value="ABC_TM2"/>
    <property type="match status" value="1"/>
</dbReference>
<evidence type="ECO:0000256" key="10">
    <source>
        <dbReference type="ARBA" id="ARBA00022989"/>
    </source>
</evidence>
<keyword evidence="6" id="KW-0536">Nodulation</keyword>
<evidence type="ECO:0000256" key="5">
    <source>
        <dbReference type="ARBA" id="ARBA00022448"/>
    </source>
</evidence>
<name>A0A170PRH7_9ZZZZ</name>
<evidence type="ECO:0000256" key="6">
    <source>
        <dbReference type="ARBA" id="ARBA00022458"/>
    </source>
</evidence>
<organism evidence="15">
    <name type="scientific">hydrothermal vent metagenome</name>
    <dbReference type="NCBI Taxonomy" id="652676"/>
    <lineage>
        <taxon>unclassified sequences</taxon>
        <taxon>metagenomes</taxon>
        <taxon>ecological metagenomes</taxon>
    </lineage>
</organism>
<feature type="transmembrane region" description="Helical" evidence="13">
    <location>
        <begin position="26"/>
        <end position="49"/>
    </location>
</feature>
<dbReference type="Pfam" id="PF01061">
    <property type="entry name" value="ABC2_membrane"/>
    <property type="match status" value="1"/>
</dbReference>
<evidence type="ECO:0000259" key="14">
    <source>
        <dbReference type="PROSITE" id="PS51012"/>
    </source>
</evidence>
<keyword evidence="9 13" id="KW-0812">Transmembrane</keyword>
<keyword evidence="11 13" id="KW-0472">Membrane</keyword>
<evidence type="ECO:0000256" key="2">
    <source>
        <dbReference type="ARBA" id="ARBA00008394"/>
    </source>
</evidence>
<evidence type="ECO:0000256" key="3">
    <source>
        <dbReference type="ARBA" id="ARBA00011350"/>
    </source>
</evidence>